<reference evidence="3" key="1">
    <citation type="journal article" date="2022" name="Cell">
        <title>Repeat-based holocentromeres influence genome architecture and karyotype evolution.</title>
        <authorList>
            <person name="Hofstatter P.G."/>
            <person name="Thangavel G."/>
            <person name="Lux T."/>
            <person name="Neumann P."/>
            <person name="Vondrak T."/>
            <person name="Novak P."/>
            <person name="Zhang M."/>
            <person name="Costa L."/>
            <person name="Castellani M."/>
            <person name="Scott A."/>
            <person name="Toegelov H."/>
            <person name="Fuchs J."/>
            <person name="Mata-Sucre Y."/>
            <person name="Dias Y."/>
            <person name="Vanzela A.L.L."/>
            <person name="Huettel B."/>
            <person name="Almeida C.C.S."/>
            <person name="Simkova H."/>
            <person name="Souza G."/>
            <person name="Pedrosa-Harand A."/>
            <person name="Macas J."/>
            <person name="Mayer K.F.X."/>
            <person name="Houben A."/>
            <person name="Marques A."/>
        </authorList>
    </citation>
    <scope>NUCLEOTIDE SEQUENCE</scope>
    <source>
        <strain evidence="3">RhyBre1mFocal</strain>
    </source>
</reference>
<feature type="transmembrane region" description="Helical" evidence="2">
    <location>
        <begin position="410"/>
        <end position="435"/>
    </location>
</feature>
<comment type="caution">
    <text evidence="3">The sequence shown here is derived from an EMBL/GenBank/DDBJ whole genome shotgun (WGS) entry which is preliminary data.</text>
</comment>
<keyword evidence="4" id="KW-1185">Reference proteome</keyword>
<feature type="compositionally biased region" description="Basic and acidic residues" evidence="1">
    <location>
        <begin position="61"/>
        <end position="71"/>
    </location>
</feature>
<feature type="region of interest" description="Disordered" evidence="1">
    <location>
        <begin position="21"/>
        <end position="71"/>
    </location>
</feature>
<accession>A0A9Q0D2R6</accession>
<protein>
    <submittedName>
        <fullName evidence="3">Uncharacterized protein</fullName>
    </submittedName>
</protein>
<evidence type="ECO:0000313" key="3">
    <source>
        <dbReference type="EMBL" id="KAJ1704766.1"/>
    </source>
</evidence>
<dbReference type="PANTHER" id="PTHR33868:SF2">
    <property type="entry name" value="EXPRESSED PROTEIN"/>
    <property type="match status" value="1"/>
</dbReference>
<dbReference type="OrthoDB" id="1920951at2759"/>
<sequence length="438" mass="49501">MAAAEARAVWQRAANRCFVQEDAKRAPKLSPSPPPCSSSSSLCSSASPPNTSTGSSQQSHSHYDDEDKNNNNAIDEHQQQLILHLTPLSRNPYPISTANLPPDTRWWLQLHPNFAYQREFLLYDPKSHVNPPHPATTDDPLSPSPDFDIAFYQPDAPNTSLSMSFTKHGNSNSINRNGEDKKLSYDVKSYEDTLMLKKSEPWWRVADGEDLASMVAQKTTQHVENCDLPRPIQTSCYSCSNLYPDPTMKVGMAAFGNAYYDDNHLPSRKIFPEGSLQGAQLPFCWDDKRRIECSTRLERQSNETEEEKGSREELLEALCHSQTRARQAEMAAKKAHKEKEDIMKLLFRQASHLFACKQWLKMLQLENLCLQLRIRDHHFPFNSKLWSPPPTPPHNKPGKIPKGKNSICRYVVLVAVGWGLAGAGLLLGWTLGWLLPKL</sequence>
<dbReference type="Proteomes" id="UP001151287">
    <property type="component" value="Unassembled WGS sequence"/>
</dbReference>
<proteinExistence type="predicted"/>
<organism evidence="3 4">
    <name type="scientific">Rhynchospora breviuscula</name>
    <dbReference type="NCBI Taxonomy" id="2022672"/>
    <lineage>
        <taxon>Eukaryota</taxon>
        <taxon>Viridiplantae</taxon>
        <taxon>Streptophyta</taxon>
        <taxon>Embryophyta</taxon>
        <taxon>Tracheophyta</taxon>
        <taxon>Spermatophyta</taxon>
        <taxon>Magnoliopsida</taxon>
        <taxon>Liliopsida</taxon>
        <taxon>Poales</taxon>
        <taxon>Cyperaceae</taxon>
        <taxon>Cyperoideae</taxon>
        <taxon>Rhynchosporeae</taxon>
        <taxon>Rhynchospora</taxon>
    </lineage>
</organism>
<name>A0A9Q0D2R6_9POAL</name>
<dbReference type="AlphaFoldDB" id="A0A9Q0D2R6"/>
<dbReference type="EMBL" id="JAMQYH010000001">
    <property type="protein sequence ID" value="KAJ1704766.1"/>
    <property type="molecule type" value="Genomic_DNA"/>
</dbReference>
<keyword evidence="2" id="KW-1133">Transmembrane helix</keyword>
<dbReference type="PANTHER" id="PTHR33868">
    <property type="entry name" value="EXPRESSED PROTEIN"/>
    <property type="match status" value="1"/>
</dbReference>
<evidence type="ECO:0000313" key="4">
    <source>
        <dbReference type="Proteomes" id="UP001151287"/>
    </source>
</evidence>
<feature type="compositionally biased region" description="Low complexity" evidence="1">
    <location>
        <begin position="37"/>
        <end position="60"/>
    </location>
</feature>
<evidence type="ECO:0000256" key="1">
    <source>
        <dbReference type="SAM" id="MobiDB-lite"/>
    </source>
</evidence>
<keyword evidence="2" id="KW-0812">Transmembrane</keyword>
<keyword evidence="2" id="KW-0472">Membrane</keyword>
<evidence type="ECO:0000256" key="2">
    <source>
        <dbReference type="SAM" id="Phobius"/>
    </source>
</evidence>
<gene>
    <name evidence="3" type="ORF">LUZ63_004545</name>
</gene>